<dbReference type="Gene3D" id="3.40.50.720">
    <property type="entry name" value="NAD(P)-binding Rossmann-like Domain"/>
    <property type="match status" value="1"/>
</dbReference>
<keyword evidence="1" id="KW-0479">Metal-binding</keyword>
<evidence type="ECO:0000259" key="4">
    <source>
        <dbReference type="SMART" id="SM00829"/>
    </source>
</evidence>
<gene>
    <name evidence="5" type="ORF">JOC54_002661</name>
</gene>
<keyword evidence="3" id="KW-0560">Oxidoreductase</keyword>
<dbReference type="PANTHER" id="PTHR43401">
    <property type="entry name" value="L-THREONINE 3-DEHYDROGENASE"/>
    <property type="match status" value="1"/>
</dbReference>
<name>A0ABS2SWK7_9BACI</name>
<sequence>MKVGIYEAPETVSCQQREIPTLHEGEALIRVSYAGICGTDMMIYSGKHPRAKAPLILGHEFAGTIESIQDKASTFKAGERVVIEPLITCGTCKPCQRGDQHVCSSLRYIGIDRDGGFAEFVTVPTGRLRRVPDEISDQEAAMIEPLAVAIHTVKKSSIQVGDTVAILGAGPIGLLIGLIAQQAGASAIYISDMSAYRLQVAQSMGFQAVHAGEADIVEVVKQETNGEGADVVFEVAGSQITANQMIDAIKTQGEMVVVSVYKTAPTIDLAKMHFRELSIRTTRCFSEDDFVKAIRMLKHKQVNVMPLISHVLSLDHIEDAFNHMNNPNSSLKVLVHP</sequence>
<reference evidence="5" key="1">
    <citation type="submission" date="2021-01" db="EMBL/GenBank/DDBJ databases">
        <title>Genomic Encyclopedia of Type Strains, Phase IV (KMG-IV): sequencing the most valuable type-strain genomes for metagenomic binning, comparative biology and taxonomic classification.</title>
        <authorList>
            <person name="Goeker M."/>
        </authorList>
    </citation>
    <scope>NUCLEOTIDE SEQUENCE</scope>
    <source>
        <strain evidence="5">DSM 21943</strain>
    </source>
</reference>
<dbReference type="PANTHER" id="PTHR43401:SF2">
    <property type="entry name" value="L-THREONINE 3-DEHYDROGENASE"/>
    <property type="match status" value="1"/>
</dbReference>
<evidence type="ECO:0000256" key="1">
    <source>
        <dbReference type="ARBA" id="ARBA00022723"/>
    </source>
</evidence>
<keyword evidence="2" id="KW-0862">Zinc</keyword>
<dbReference type="InterPro" id="IPR020843">
    <property type="entry name" value="ER"/>
</dbReference>
<dbReference type="SMART" id="SM00829">
    <property type="entry name" value="PKS_ER"/>
    <property type="match status" value="1"/>
</dbReference>
<dbReference type="Pfam" id="PF00107">
    <property type="entry name" value="ADH_zinc_N"/>
    <property type="match status" value="1"/>
</dbReference>
<evidence type="ECO:0000313" key="6">
    <source>
        <dbReference type="Proteomes" id="UP001179280"/>
    </source>
</evidence>
<dbReference type="SUPFAM" id="SSF51735">
    <property type="entry name" value="NAD(P)-binding Rossmann-fold domains"/>
    <property type="match status" value="1"/>
</dbReference>
<evidence type="ECO:0000256" key="2">
    <source>
        <dbReference type="ARBA" id="ARBA00022833"/>
    </source>
</evidence>
<dbReference type="Gene3D" id="3.90.180.10">
    <property type="entry name" value="Medium-chain alcohol dehydrogenases, catalytic domain"/>
    <property type="match status" value="1"/>
</dbReference>
<dbReference type="InterPro" id="IPR050129">
    <property type="entry name" value="Zn_alcohol_dh"/>
</dbReference>
<dbReference type="SUPFAM" id="SSF50129">
    <property type="entry name" value="GroES-like"/>
    <property type="match status" value="1"/>
</dbReference>
<evidence type="ECO:0000256" key="3">
    <source>
        <dbReference type="ARBA" id="ARBA00023002"/>
    </source>
</evidence>
<proteinExistence type="predicted"/>
<dbReference type="Proteomes" id="UP001179280">
    <property type="component" value="Unassembled WGS sequence"/>
</dbReference>
<dbReference type="InterPro" id="IPR013149">
    <property type="entry name" value="ADH-like_C"/>
</dbReference>
<comment type="caution">
    <text evidence="5">The sequence shown here is derived from an EMBL/GenBank/DDBJ whole genome shotgun (WGS) entry which is preliminary data.</text>
</comment>
<dbReference type="RefSeq" id="WP_204466640.1">
    <property type="nucleotide sequence ID" value="NZ_JAFBCV010000008.1"/>
</dbReference>
<keyword evidence="6" id="KW-1185">Reference proteome</keyword>
<dbReference type="InterPro" id="IPR036291">
    <property type="entry name" value="NAD(P)-bd_dom_sf"/>
</dbReference>
<protein>
    <submittedName>
        <fullName evidence="5">2-desacetyl-2-hydroxyethyl bacteriochlorophyllide A dehydrogenase</fullName>
    </submittedName>
</protein>
<dbReference type="EMBL" id="JAFBCV010000008">
    <property type="protein sequence ID" value="MBM7839381.1"/>
    <property type="molecule type" value="Genomic_DNA"/>
</dbReference>
<evidence type="ECO:0000313" key="5">
    <source>
        <dbReference type="EMBL" id="MBM7839381.1"/>
    </source>
</evidence>
<accession>A0ABS2SWK7</accession>
<dbReference type="InterPro" id="IPR011032">
    <property type="entry name" value="GroES-like_sf"/>
</dbReference>
<dbReference type="InterPro" id="IPR013154">
    <property type="entry name" value="ADH-like_N"/>
</dbReference>
<feature type="domain" description="Enoyl reductase (ER)" evidence="4">
    <location>
        <begin position="7"/>
        <end position="335"/>
    </location>
</feature>
<dbReference type="Pfam" id="PF08240">
    <property type="entry name" value="ADH_N"/>
    <property type="match status" value="1"/>
</dbReference>
<organism evidence="5 6">
    <name type="scientific">Shouchella xiaoxiensis</name>
    <dbReference type="NCBI Taxonomy" id="766895"/>
    <lineage>
        <taxon>Bacteria</taxon>
        <taxon>Bacillati</taxon>
        <taxon>Bacillota</taxon>
        <taxon>Bacilli</taxon>
        <taxon>Bacillales</taxon>
        <taxon>Bacillaceae</taxon>
        <taxon>Shouchella</taxon>
    </lineage>
</organism>